<dbReference type="Pfam" id="PF07729">
    <property type="entry name" value="FCD"/>
    <property type="match status" value="1"/>
</dbReference>
<keyword evidence="1" id="KW-0805">Transcription regulation</keyword>
<proteinExistence type="predicted"/>
<accession>A0A3B0TH15</accession>
<name>A0A3B0TH15_9ZZZZ</name>
<dbReference type="InterPro" id="IPR008920">
    <property type="entry name" value="TF_FadR/GntR_C"/>
</dbReference>
<protein>
    <submittedName>
        <fullName evidence="5">Transcriptional regulator, GntR family</fullName>
    </submittedName>
</protein>
<dbReference type="InterPro" id="IPR011711">
    <property type="entry name" value="GntR_C"/>
</dbReference>
<dbReference type="GO" id="GO:0003677">
    <property type="term" value="F:DNA binding"/>
    <property type="evidence" value="ECO:0007669"/>
    <property type="project" value="UniProtKB-KW"/>
</dbReference>
<dbReference type="SUPFAM" id="SSF48008">
    <property type="entry name" value="GntR ligand-binding domain-like"/>
    <property type="match status" value="1"/>
</dbReference>
<evidence type="ECO:0000259" key="4">
    <source>
        <dbReference type="SMART" id="SM00895"/>
    </source>
</evidence>
<gene>
    <name evidence="5" type="ORF">MNBD_ACTINO02-831</name>
</gene>
<evidence type="ECO:0000256" key="3">
    <source>
        <dbReference type="ARBA" id="ARBA00023163"/>
    </source>
</evidence>
<evidence type="ECO:0000313" key="5">
    <source>
        <dbReference type="EMBL" id="VAW07974.1"/>
    </source>
</evidence>
<evidence type="ECO:0000256" key="1">
    <source>
        <dbReference type="ARBA" id="ARBA00023015"/>
    </source>
</evidence>
<dbReference type="AlphaFoldDB" id="A0A3B0TH15"/>
<dbReference type="Gene3D" id="1.20.120.530">
    <property type="entry name" value="GntR ligand-binding domain-like"/>
    <property type="match status" value="1"/>
</dbReference>
<organism evidence="5">
    <name type="scientific">hydrothermal vent metagenome</name>
    <dbReference type="NCBI Taxonomy" id="652676"/>
    <lineage>
        <taxon>unclassified sequences</taxon>
        <taxon>metagenomes</taxon>
        <taxon>ecological metagenomes</taxon>
    </lineage>
</organism>
<dbReference type="EMBL" id="UOEK01000430">
    <property type="protein sequence ID" value="VAW07974.1"/>
    <property type="molecule type" value="Genomic_DNA"/>
</dbReference>
<reference evidence="5" key="1">
    <citation type="submission" date="2018-06" db="EMBL/GenBank/DDBJ databases">
        <authorList>
            <person name="Zhirakovskaya E."/>
        </authorList>
    </citation>
    <scope>NUCLEOTIDE SEQUENCE</scope>
</reference>
<keyword evidence="2" id="KW-0238">DNA-binding</keyword>
<sequence>SVLEIEIAGLAAEHATDEQVTRLRAAYQAMIDAQDDPVLLAERDHAFHRELATMTENPLFVILLDSIRDLLHDYISKVTRFLDADTEVLPVHLGVVESVEARDVEGARKAMVLHHEDLSSNYEKYVNRRGSADE</sequence>
<evidence type="ECO:0000256" key="2">
    <source>
        <dbReference type="ARBA" id="ARBA00023125"/>
    </source>
</evidence>
<feature type="non-terminal residue" evidence="5">
    <location>
        <position position="1"/>
    </location>
</feature>
<feature type="domain" description="GntR C-terminal" evidence="4">
    <location>
        <begin position="1"/>
        <end position="117"/>
    </location>
</feature>
<dbReference type="PANTHER" id="PTHR43537">
    <property type="entry name" value="TRANSCRIPTIONAL REGULATOR, GNTR FAMILY"/>
    <property type="match status" value="1"/>
</dbReference>
<dbReference type="SMART" id="SM00895">
    <property type="entry name" value="FCD"/>
    <property type="match status" value="1"/>
</dbReference>
<dbReference type="PANTHER" id="PTHR43537:SF5">
    <property type="entry name" value="UXU OPERON TRANSCRIPTIONAL REGULATOR"/>
    <property type="match status" value="1"/>
</dbReference>
<keyword evidence="3" id="KW-0804">Transcription</keyword>